<dbReference type="EMBL" id="JACADJ010000094">
    <property type="protein sequence ID" value="NWH06652.1"/>
    <property type="molecule type" value="Genomic_DNA"/>
</dbReference>
<keyword evidence="1" id="KW-0812">Transmembrane</keyword>
<dbReference type="Proteomes" id="UP000553343">
    <property type="component" value="Unassembled WGS sequence"/>
</dbReference>
<evidence type="ECO:0000256" key="1">
    <source>
        <dbReference type="SAM" id="Phobius"/>
    </source>
</evidence>
<dbReference type="InterPro" id="IPR003812">
    <property type="entry name" value="Fido"/>
</dbReference>
<protein>
    <submittedName>
        <fullName evidence="3">Fic family protein</fullName>
    </submittedName>
</protein>
<feature type="domain" description="Fido" evidence="2">
    <location>
        <begin position="1"/>
        <end position="65"/>
    </location>
</feature>
<keyword evidence="1" id="KW-0472">Membrane</keyword>
<accession>A0A850TAM4</accession>
<dbReference type="Pfam" id="PF02661">
    <property type="entry name" value="Fic"/>
    <property type="match status" value="1"/>
</dbReference>
<keyword evidence="1" id="KW-1133">Transmembrane helix</keyword>
<organism evidence="3 4">
    <name type="scientific">Desulfobacter latus</name>
    <dbReference type="NCBI Taxonomy" id="2292"/>
    <lineage>
        <taxon>Bacteria</taxon>
        <taxon>Pseudomonadati</taxon>
        <taxon>Thermodesulfobacteriota</taxon>
        <taxon>Desulfobacteria</taxon>
        <taxon>Desulfobacterales</taxon>
        <taxon>Desulfobacteraceae</taxon>
        <taxon>Desulfobacter</taxon>
    </lineage>
</organism>
<evidence type="ECO:0000313" key="4">
    <source>
        <dbReference type="Proteomes" id="UP000553343"/>
    </source>
</evidence>
<reference evidence="3 4" key="1">
    <citation type="submission" date="2020-06" db="EMBL/GenBank/DDBJ databases">
        <title>High-quality draft genome of sulfate reducer Desulfobacter latus type strain AcrS2 isolated from marine sediment.</title>
        <authorList>
            <person name="Hoppe M."/>
            <person name="Larsen C.K."/>
            <person name="Marshall I.P.G."/>
            <person name="Schramm A."/>
            <person name="Marietou A.G."/>
        </authorList>
    </citation>
    <scope>NUCLEOTIDE SEQUENCE [LARGE SCALE GENOMIC DNA]</scope>
    <source>
        <strain evidence="3 4">AcRS2</strain>
    </source>
</reference>
<feature type="transmembrane region" description="Helical" evidence="1">
    <location>
        <begin position="28"/>
        <end position="46"/>
    </location>
</feature>
<gene>
    <name evidence="3" type="ORF">HXW94_16970</name>
</gene>
<evidence type="ECO:0000313" key="3">
    <source>
        <dbReference type="EMBL" id="NWH06652.1"/>
    </source>
</evidence>
<keyword evidence="4" id="KW-1185">Reference proteome</keyword>
<dbReference type="PROSITE" id="PS51459">
    <property type="entry name" value="FIDO"/>
    <property type="match status" value="1"/>
</dbReference>
<evidence type="ECO:0000259" key="2">
    <source>
        <dbReference type="PROSITE" id="PS51459"/>
    </source>
</evidence>
<comment type="caution">
    <text evidence="3">The sequence shown here is derived from an EMBL/GenBank/DDBJ whole genome shotgun (WGS) entry which is preliminary data.</text>
</comment>
<name>A0A850TAM4_9BACT</name>
<sequence>MIIRYFNRFQFSSFQSFSIKIINFSDRIAKRLLVVFIGLHLLYFVVKNHPFIDGNKRPLSRVYEL</sequence>
<dbReference type="AlphaFoldDB" id="A0A850TAM4"/>
<proteinExistence type="predicted"/>